<evidence type="ECO:0000313" key="2">
    <source>
        <dbReference type="EMBL" id="KAJ8414904.1"/>
    </source>
</evidence>
<protein>
    <submittedName>
        <fullName evidence="2">Uncharacterized protein</fullName>
    </submittedName>
</protein>
<organism evidence="2 3">
    <name type="scientific">Aldrovandia affinis</name>
    <dbReference type="NCBI Taxonomy" id="143900"/>
    <lineage>
        <taxon>Eukaryota</taxon>
        <taxon>Metazoa</taxon>
        <taxon>Chordata</taxon>
        <taxon>Craniata</taxon>
        <taxon>Vertebrata</taxon>
        <taxon>Euteleostomi</taxon>
        <taxon>Actinopterygii</taxon>
        <taxon>Neopterygii</taxon>
        <taxon>Teleostei</taxon>
        <taxon>Notacanthiformes</taxon>
        <taxon>Halosauridae</taxon>
        <taxon>Aldrovandia</taxon>
    </lineage>
</organism>
<dbReference type="AlphaFoldDB" id="A0AAD7T5P7"/>
<comment type="caution">
    <text evidence="2">The sequence shown here is derived from an EMBL/GenBank/DDBJ whole genome shotgun (WGS) entry which is preliminary data.</text>
</comment>
<dbReference type="Proteomes" id="UP001221898">
    <property type="component" value="Unassembled WGS sequence"/>
</dbReference>
<accession>A0AAD7T5P7</accession>
<keyword evidence="3" id="KW-1185">Reference proteome</keyword>
<evidence type="ECO:0000256" key="1">
    <source>
        <dbReference type="SAM" id="MobiDB-lite"/>
    </source>
</evidence>
<name>A0AAD7T5P7_9TELE</name>
<feature type="compositionally biased region" description="Basic and acidic residues" evidence="1">
    <location>
        <begin position="134"/>
        <end position="148"/>
    </location>
</feature>
<evidence type="ECO:0000313" key="3">
    <source>
        <dbReference type="Proteomes" id="UP001221898"/>
    </source>
</evidence>
<sequence length="169" mass="18656">MGMEAFAVREGIIRWVVAKRRRPPVAKWGVYLFWTLGAALSPQPPSIRCADTRLRSCSGGPRTGPAGAANQPHSWARQGHGDLNLWFLINPSANKFIGAPYGLLRHSALALFTLAHCFHSSTVYLLGHSQEGRRMPWDQRRGRKEQSTEKGPLGPELSPKPSPKADLLP</sequence>
<dbReference type="EMBL" id="JAINUG010000011">
    <property type="protein sequence ID" value="KAJ8414904.1"/>
    <property type="molecule type" value="Genomic_DNA"/>
</dbReference>
<reference evidence="2" key="1">
    <citation type="journal article" date="2023" name="Science">
        <title>Genome structures resolve the early diversification of teleost fishes.</title>
        <authorList>
            <person name="Parey E."/>
            <person name="Louis A."/>
            <person name="Montfort J."/>
            <person name="Bouchez O."/>
            <person name="Roques C."/>
            <person name="Iampietro C."/>
            <person name="Lluch J."/>
            <person name="Castinel A."/>
            <person name="Donnadieu C."/>
            <person name="Desvignes T."/>
            <person name="Floi Bucao C."/>
            <person name="Jouanno E."/>
            <person name="Wen M."/>
            <person name="Mejri S."/>
            <person name="Dirks R."/>
            <person name="Jansen H."/>
            <person name="Henkel C."/>
            <person name="Chen W.J."/>
            <person name="Zahm M."/>
            <person name="Cabau C."/>
            <person name="Klopp C."/>
            <person name="Thompson A.W."/>
            <person name="Robinson-Rechavi M."/>
            <person name="Braasch I."/>
            <person name="Lecointre G."/>
            <person name="Bobe J."/>
            <person name="Postlethwait J.H."/>
            <person name="Berthelot C."/>
            <person name="Roest Crollius H."/>
            <person name="Guiguen Y."/>
        </authorList>
    </citation>
    <scope>NUCLEOTIDE SEQUENCE</scope>
    <source>
        <strain evidence="2">NC1722</strain>
    </source>
</reference>
<gene>
    <name evidence="2" type="ORF">AAFF_G00024270</name>
</gene>
<proteinExistence type="predicted"/>
<feature type="region of interest" description="Disordered" evidence="1">
    <location>
        <begin position="134"/>
        <end position="169"/>
    </location>
</feature>